<comment type="subcellular location">
    <subcellularLocation>
        <location evidence="1 9">Cell inner membrane</location>
        <topology evidence="1 9">Multi-pass membrane protein</topology>
    </subcellularLocation>
</comment>
<keyword evidence="3" id="KW-1003">Cell membrane</keyword>
<evidence type="ECO:0000256" key="7">
    <source>
        <dbReference type="ARBA" id="ARBA00023136"/>
    </source>
</evidence>
<dbReference type="GO" id="GO:0015740">
    <property type="term" value="P:C4-dicarboxylate transport"/>
    <property type="evidence" value="ECO:0007669"/>
    <property type="project" value="TreeGrafter"/>
</dbReference>
<dbReference type="InterPro" id="IPR055348">
    <property type="entry name" value="DctQ"/>
</dbReference>
<evidence type="ECO:0000256" key="1">
    <source>
        <dbReference type="ARBA" id="ARBA00004429"/>
    </source>
</evidence>
<feature type="region of interest" description="Disordered" evidence="10">
    <location>
        <begin position="158"/>
        <end position="186"/>
    </location>
</feature>
<keyword evidence="6 9" id="KW-1133">Transmembrane helix</keyword>
<gene>
    <name evidence="12" type="ORF">SAMN05444336_104136</name>
</gene>
<proteinExistence type="inferred from homology"/>
<evidence type="ECO:0000313" key="12">
    <source>
        <dbReference type="EMBL" id="SDX27201.1"/>
    </source>
</evidence>
<evidence type="ECO:0000256" key="5">
    <source>
        <dbReference type="ARBA" id="ARBA00022692"/>
    </source>
</evidence>
<dbReference type="RefSeq" id="WP_092682360.1">
    <property type="nucleotide sequence ID" value="NZ_FNMZ01000004.1"/>
</dbReference>
<dbReference type="STRING" id="356660.SAMN05444336_104136"/>
<reference evidence="12 13" key="1">
    <citation type="submission" date="2016-10" db="EMBL/GenBank/DDBJ databases">
        <authorList>
            <person name="de Groot N.N."/>
        </authorList>
    </citation>
    <scope>NUCLEOTIDE SEQUENCE [LARGE SCALE GENOMIC DNA]</scope>
    <source>
        <strain evidence="12 13">DSM 17890</strain>
    </source>
</reference>
<dbReference type="InterPro" id="IPR007387">
    <property type="entry name" value="TRAP_DctQ"/>
</dbReference>
<feature type="domain" description="Tripartite ATP-independent periplasmic transporters DctQ component" evidence="11">
    <location>
        <begin position="26"/>
        <end position="153"/>
    </location>
</feature>
<accession>A0A1H3ACK3</accession>
<dbReference type="GO" id="GO:0005886">
    <property type="term" value="C:plasma membrane"/>
    <property type="evidence" value="ECO:0007669"/>
    <property type="project" value="UniProtKB-SubCell"/>
</dbReference>
<evidence type="ECO:0000256" key="6">
    <source>
        <dbReference type="ARBA" id="ARBA00022989"/>
    </source>
</evidence>
<comment type="subunit">
    <text evidence="9">The complex comprises the extracytoplasmic solute receptor protein and the two transmembrane proteins.</text>
</comment>
<comment type="similarity">
    <text evidence="8 9">Belongs to the TRAP transporter small permease family.</text>
</comment>
<evidence type="ECO:0000313" key="13">
    <source>
        <dbReference type="Proteomes" id="UP000199118"/>
    </source>
</evidence>
<comment type="caution">
    <text evidence="9">Lacks conserved residue(s) required for the propagation of feature annotation.</text>
</comment>
<dbReference type="PANTHER" id="PTHR35011">
    <property type="entry name" value="2,3-DIKETO-L-GULONATE TRAP TRANSPORTER SMALL PERMEASE PROTEIN YIAM"/>
    <property type="match status" value="1"/>
</dbReference>
<dbReference type="AlphaFoldDB" id="A0A1H3ACK3"/>
<evidence type="ECO:0000256" key="2">
    <source>
        <dbReference type="ARBA" id="ARBA00022448"/>
    </source>
</evidence>
<feature type="transmembrane region" description="Helical" evidence="9">
    <location>
        <begin position="43"/>
        <end position="66"/>
    </location>
</feature>
<keyword evidence="5 9" id="KW-0812">Transmembrane</keyword>
<keyword evidence="13" id="KW-1185">Reference proteome</keyword>
<evidence type="ECO:0000256" key="4">
    <source>
        <dbReference type="ARBA" id="ARBA00022519"/>
    </source>
</evidence>
<name>A0A1H3ACK3_9RHOB</name>
<feature type="compositionally biased region" description="Pro residues" evidence="10">
    <location>
        <begin position="168"/>
        <end position="179"/>
    </location>
</feature>
<keyword evidence="2 9" id="KW-0813">Transport</keyword>
<feature type="transmembrane region" description="Helical" evidence="9">
    <location>
        <begin position="129"/>
        <end position="146"/>
    </location>
</feature>
<keyword evidence="4 9" id="KW-0997">Cell inner membrane</keyword>
<evidence type="ECO:0000256" key="8">
    <source>
        <dbReference type="ARBA" id="ARBA00038436"/>
    </source>
</evidence>
<dbReference type="Pfam" id="PF04290">
    <property type="entry name" value="DctQ"/>
    <property type="match status" value="1"/>
</dbReference>
<dbReference type="PANTHER" id="PTHR35011:SF2">
    <property type="entry name" value="2,3-DIKETO-L-GULONATE TRAP TRANSPORTER SMALL PERMEASE PROTEIN YIAM"/>
    <property type="match status" value="1"/>
</dbReference>
<protein>
    <recommendedName>
        <fullName evidence="9">TRAP transporter small permease protein</fullName>
    </recommendedName>
</protein>
<evidence type="ECO:0000256" key="9">
    <source>
        <dbReference type="RuleBase" id="RU369079"/>
    </source>
</evidence>
<comment type="function">
    <text evidence="9">Part of the tripartite ATP-independent periplasmic (TRAP) transport system.</text>
</comment>
<evidence type="ECO:0000256" key="3">
    <source>
        <dbReference type="ARBA" id="ARBA00022475"/>
    </source>
</evidence>
<dbReference type="OrthoDB" id="7843639at2"/>
<feature type="compositionally biased region" description="Low complexity" evidence="10">
    <location>
        <begin position="158"/>
        <end position="167"/>
    </location>
</feature>
<organism evidence="12 13">
    <name type="scientific">Albimonas donghaensis</name>
    <dbReference type="NCBI Taxonomy" id="356660"/>
    <lineage>
        <taxon>Bacteria</taxon>
        <taxon>Pseudomonadati</taxon>
        <taxon>Pseudomonadota</taxon>
        <taxon>Alphaproteobacteria</taxon>
        <taxon>Rhodobacterales</taxon>
        <taxon>Paracoccaceae</taxon>
        <taxon>Albimonas</taxon>
    </lineage>
</organism>
<evidence type="ECO:0000256" key="10">
    <source>
        <dbReference type="SAM" id="MobiDB-lite"/>
    </source>
</evidence>
<sequence>MGLIARLDARLRQAEGWLALLLLAAIVALVAGASVSRAVGVPIIWSVEVAQLLFAWLCIFAADLALQRDRHFGLSFLVDALSPRAARRLAIFNHLVLAALLAFLAFHAWRNMILMHPRLIGATQMHGSWLHASMLAGFGLLLRTLLVNLARLLASDPAGAAPAAGEPPETPPSTPPSTPREPKGAA</sequence>
<keyword evidence="7 9" id="KW-0472">Membrane</keyword>
<dbReference type="Proteomes" id="UP000199118">
    <property type="component" value="Unassembled WGS sequence"/>
</dbReference>
<dbReference type="EMBL" id="FNMZ01000004">
    <property type="protein sequence ID" value="SDX27201.1"/>
    <property type="molecule type" value="Genomic_DNA"/>
</dbReference>
<feature type="transmembrane region" description="Helical" evidence="9">
    <location>
        <begin position="89"/>
        <end position="109"/>
    </location>
</feature>
<dbReference type="GO" id="GO:0022857">
    <property type="term" value="F:transmembrane transporter activity"/>
    <property type="evidence" value="ECO:0007669"/>
    <property type="project" value="UniProtKB-UniRule"/>
</dbReference>
<evidence type="ECO:0000259" key="11">
    <source>
        <dbReference type="Pfam" id="PF04290"/>
    </source>
</evidence>